<dbReference type="Proteomes" id="UP000515146">
    <property type="component" value="Unplaced"/>
</dbReference>
<proteinExistence type="predicted"/>
<dbReference type="RefSeq" id="XP_027203612.1">
    <property type="nucleotide sequence ID" value="XM_027347811.1"/>
</dbReference>
<dbReference type="InParanoid" id="A0A6P6YE99"/>
<accession>A0A6P6YE99</accession>
<evidence type="ECO:0000256" key="1">
    <source>
        <dbReference type="SAM" id="Phobius"/>
    </source>
</evidence>
<gene>
    <name evidence="3" type="primary">LOC113797438</name>
</gene>
<evidence type="ECO:0000313" key="3">
    <source>
        <dbReference type="RefSeq" id="XP_027203612.1"/>
    </source>
</evidence>
<keyword evidence="1" id="KW-0472">Membrane</keyword>
<protein>
    <submittedName>
        <fullName evidence="3">Uncharacterized protein LOC113797438</fullName>
    </submittedName>
</protein>
<feature type="transmembrane region" description="Helical" evidence="1">
    <location>
        <begin position="72"/>
        <end position="96"/>
    </location>
</feature>
<dbReference type="KEGG" id="dpte:113797438"/>
<keyword evidence="2" id="KW-1185">Reference proteome</keyword>
<evidence type="ECO:0000313" key="2">
    <source>
        <dbReference type="Proteomes" id="UP000515146"/>
    </source>
</evidence>
<sequence>MIMFILKLRNCLEPLLIFIIFLAISISSLLLYLLLMIIIVMMNTTKTANKSFSWSSSSSSSYSPIRLSSISFIRMLIITCGVIMILAVLICLIHGYSKQKRRRRQNHYRSQRIINPLSLNYRYQPKQQQSNHNGPSSLIKVLTF</sequence>
<keyword evidence="1" id="KW-1133">Transmembrane helix</keyword>
<dbReference type="AlphaFoldDB" id="A0A6P6YE99"/>
<name>A0A6P6YE99_DERPT</name>
<reference evidence="3" key="1">
    <citation type="submission" date="2025-08" db="UniProtKB">
        <authorList>
            <consortium name="RefSeq"/>
        </authorList>
    </citation>
    <scope>IDENTIFICATION</scope>
    <source>
        <strain evidence="3">Airmid</strain>
    </source>
</reference>
<dbReference type="GeneID" id="113797438"/>
<keyword evidence="1" id="KW-0812">Transmembrane</keyword>
<organism evidence="2 3">
    <name type="scientific">Dermatophagoides pteronyssinus</name>
    <name type="common">European house dust mite</name>
    <dbReference type="NCBI Taxonomy" id="6956"/>
    <lineage>
        <taxon>Eukaryota</taxon>
        <taxon>Metazoa</taxon>
        <taxon>Ecdysozoa</taxon>
        <taxon>Arthropoda</taxon>
        <taxon>Chelicerata</taxon>
        <taxon>Arachnida</taxon>
        <taxon>Acari</taxon>
        <taxon>Acariformes</taxon>
        <taxon>Sarcoptiformes</taxon>
        <taxon>Astigmata</taxon>
        <taxon>Psoroptidia</taxon>
        <taxon>Analgoidea</taxon>
        <taxon>Pyroglyphidae</taxon>
        <taxon>Dermatophagoidinae</taxon>
        <taxon>Dermatophagoides</taxon>
    </lineage>
</organism>
<feature type="transmembrane region" description="Helical" evidence="1">
    <location>
        <begin position="12"/>
        <end position="42"/>
    </location>
</feature>